<dbReference type="EMBL" id="MK500589">
    <property type="protein sequence ID" value="QBK93065.1"/>
    <property type="molecule type" value="Genomic_DNA"/>
</dbReference>
<name>A0A481ZC59_9VIRU</name>
<gene>
    <name evidence="2" type="ORF">LCPAC403_01990</name>
</gene>
<keyword evidence="1 2" id="KW-0812">Transmembrane</keyword>
<reference evidence="2" key="1">
    <citation type="journal article" date="2019" name="MBio">
        <title>Virus Genomes from Deep Sea Sediments Expand the Ocean Megavirome and Support Independent Origins of Viral Gigantism.</title>
        <authorList>
            <person name="Backstrom D."/>
            <person name="Yutin N."/>
            <person name="Jorgensen S.L."/>
            <person name="Dharamshi J."/>
            <person name="Homa F."/>
            <person name="Zaremba-Niedwiedzka K."/>
            <person name="Spang A."/>
            <person name="Wolf Y.I."/>
            <person name="Koonin E.V."/>
            <person name="Ettema T.J."/>
        </authorList>
    </citation>
    <scope>NUCLEOTIDE SEQUENCE</scope>
</reference>
<keyword evidence="1" id="KW-1133">Transmembrane helix</keyword>
<evidence type="ECO:0000313" key="2">
    <source>
        <dbReference type="EMBL" id="QBK93065.1"/>
    </source>
</evidence>
<sequence>MILIALIFVIALIIGLCILIGRTHDCKSKLCSHKIDPPEKDWPMDAKIERLVMMTKECDSATIWNLNLLAGFVIPFPISYYLNDRLPTFKEWFFMAFIVFIISYFFILWLQINFLRPNLILVQDALHELGKHELTES</sequence>
<proteinExistence type="predicted"/>
<feature type="transmembrane region" description="Helical" evidence="1">
    <location>
        <begin position="92"/>
        <end position="110"/>
    </location>
</feature>
<feature type="transmembrane region" description="Helical" evidence="1">
    <location>
        <begin position="6"/>
        <end position="24"/>
    </location>
</feature>
<protein>
    <submittedName>
        <fullName evidence="2">3 transmembrane helices protein</fullName>
    </submittedName>
</protein>
<evidence type="ECO:0000256" key="1">
    <source>
        <dbReference type="SAM" id="Phobius"/>
    </source>
</evidence>
<keyword evidence="1" id="KW-0472">Membrane</keyword>
<accession>A0A481ZC59</accession>
<organism evidence="2">
    <name type="scientific">Pithovirus LCPAC403</name>
    <dbReference type="NCBI Taxonomy" id="2506596"/>
    <lineage>
        <taxon>Viruses</taxon>
        <taxon>Pithoviruses</taxon>
    </lineage>
</organism>
<feature type="transmembrane region" description="Helical" evidence="1">
    <location>
        <begin position="63"/>
        <end position="80"/>
    </location>
</feature>